<feature type="non-terminal residue" evidence="1">
    <location>
        <position position="1"/>
    </location>
</feature>
<protein>
    <submittedName>
        <fullName evidence="1">Uncharacterized protein</fullName>
    </submittedName>
</protein>
<gene>
    <name evidence="1" type="primary">ORF20847</name>
</gene>
<dbReference type="EMBL" id="HACG01006748">
    <property type="protein sequence ID" value="CEK53613.1"/>
    <property type="molecule type" value="Transcribed_RNA"/>
</dbReference>
<sequence length="83" mass="8579">EMDNDTIKVIKVEFQGAGGEVFELRGTVAGNNSLLLSAQGSKFAVPAILRGNAVIYKVHKTVPLADILAAAAKDGIEVAAVSV</sequence>
<dbReference type="AlphaFoldDB" id="A0A0B6YBV7"/>
<proteinExistence type="predicted"/>
<name>A0A0B6YBV7_9EUPU</name>
<organism evidence="1">
    <name type="scientific">Arion vulgaris</name>
    <dbReference type="NCBI Taxonomy" id="1028688"/>
    <lineage>
        <taxon>Eukaryota</taxon>
        <taxon>Metazoa</taxon>
        <taxon>Spiralia</taxon>
        <taxon>Lophotrochozoa</taxon>
        <taxon>Mollusca</taxon>
        <taxon>Gastropoda</taxon>
        <taxon>Heterobranchia</taxon>
        <taxon>Euthyneura</taxon>
        <taxon>Panpulmonata</taxon>
        <taxon>Eupulmonata</taxon>
        <taxon>Stylommatophora</taxon>
        <taxon>Helicina</taxon>
        <taxon>Arionoidea</taxon>
        <taxon>Arionidae</taxon>
        <taxon>Arion</taxon>
    </lineage>
</organism>
<reference evidence="1" key="1">
    <citation type="submission" date="2014-12" db="EMBL/GenBank/DDBJ databases">
        <title>Insight into the proteome of Arion vulgaris.</title>
        <authorList>
            <person name="Aradska J."/>
            <person name="Bulat T."/>
            <person name="Smidak R."/>
            <person name="Sarate P."/>
            <person name="Gangsoo J."/>
            <person name="Sialana F."/>
            <person name="Bilban M."/>
            <person name="Lubec G."/>
        </authorList>
    </citation>
    <scope>NUCLEOTIDE SEQUENCE</scope>
    <source>
        <tissue evidence="1">Skin</tissue>
    </source>
</reference>
<feature type="non-terminal residue" evidence="1">
    <location>
        <position position="83"/>
    </location>
</feature>
<accession>A0A0B6YBV7</accession>
<evidence type="ECO:0000313" key="1">
    <source>
        <dbReference type="EMBL" id="CEK53613.1"/>
    </source>
</evidence>